<organism evidence="12 13">
    <name type="scientific">Actinomadura chibensis</name>
    <dbReference type="NCBI Taxonomy" id="392828"/>
    <lineage>
        <taxon>Bacteria</taxon>
        <taxon>Bacillati</taxon>
        <taxon>Actinomycetota</taxon>
        <taxon>Actinomycetes</taxon>
        <taxon>Streptosporangiales</taxon>
        <taxon>Thermomonosporaceae</taxon>
        <taxon>Actinomadura</taxon>
    </lineage>
</organism>
<dbReference type="AlphaFoldDB" id="A0A5D0NHZ1"/>
<dbReference type="SMART" id="SM00382">
    <property type="entry name" value="AAA"/>
    <property type="match status" value="1"/>
</dbReference>
<dbReference type="InterPro" id="IPR043428">
    <property type="entry name" value="LivM-like"/>
</dbReference>
<dbReference type="InterPro" id="IPR027417">
    <property type="entry name" value="P-loop_NTPase"/>
</dbReference>
<name>A0A5D0NHZ1_9ACTN</name>
<evidence type="ECO:0000256" key="2">
    <source>
        <dbReference type="ARBA" id="ARBA00022448"/>
    </source>
</evidence>
<dbReference type="InterPro" id="IPR003439">
    <property type="entry name" value="ABC_transporter-like_ATP-bd"/>
</dbReference>
<evidence type="ECO:0000313" key="13">
    <source>
        <dbReference type="Proteomes" id="UP000323380"/>
    </source>
</evidence>
<evidence type="ECO:0000256" key="10">
    <source>
        <dbReference type="SAM" id="Phobius"/>
    </source>
</evidence>
<dbReference type="EMBL" id="VSFG01000005">
    <property type="protein sequence ID" value="TYB43992.1"/>
    <property type="molecule type" value="Genomic_DNA"/>
</dbReference>
<feature type="transmembrane region" description="Helical" evidence="10">
    <location>
        <begin position="288"/>
        <end position="305"/>
    </location>
</feature>
<keyword evidence="6 12" id="KW-0067">ATP-binding</keyword>
<dbReference type="InterPro" id="IPR001851">
    <property type="entry name" value="ABC_transp_permease"/>
</dbReference>
<dbReference type="STRING" id="1220554.GCA_001552135_07738"/>
<dbReference type="InterPro" id="IPR051120">
    <property type="entry name" value="ABC_AA/LPS_Transport"/>
</dbReference>
<dbReference type="GO" id="GO:0005886">
    <property type="term" value="C:plasma membrane"/>
    <property type="evidence" value="ECO:0007669"/>
    <property type="project" value="UniProtKB-SubCell"/>
</dbReference>
<evidence type="ECO:0000256" key="8">
    <source>
        <dbReference type="ARBA" id="ARBA00023136"/>
    </source>
</evidence>
<accession>A0A5D0NHZ1</accession>
<sequence length="594" mass="60735">MSSAATGRIRLAGVRVRPRVCVALVLVGVCAVALGGEREPVLLAIGIWGIAAVGLGLVLGFAGQISLCQATFVGIGAYSYGILTTKLGVPPVAALLCGAVAAGALAALVSPILRIRGYYLAIATIVFSLLASALAVSGIGVPGGSSGLSGIPYIGIGGLRLEAPREYAALALALLAAFAVGAHLRYGRGRRWRAIQSIRHDESLAEGMGLNVVGVKRELFTVSGAAAGLAGGILGAAFGFVAPSQFAFGESFTLALAVFIGGSLSLWGAVLGVVLLEVSGPLLGDAGSLHGLLVGAAALLTVRLAPHGWIRRREEDAHATAPPPPPARRETAPATAPVTAIGRRAGGASLTTAGLCRSFGSLHAVRDVDLRIEPGTVVGLIGPNGAGKTTLLNLIAGEVRASKGAVRLDGRDVTGLSAYRRARLGLVRTYQQSRIITGLSVIENIQLGIDASVAAGAAVPRGDRLALAAAAAADAGAGHLLAKPTGSLTFGERRLVELARLLVSARRLALLDEPFSGLSRSEGEALCQVVRTLRARGTTVVLVEHAIPFVLSLADELVVLDQGRLMAAGRPDEVIRLESVRESYLGSLPEREVS</sequence>
<evidence type="ECO:0000313" key="12">
    <source>
        <dbReference type="EMBL" id="TYB43992.1"/>
    </source>
</evidence>
<keyword evidence="7 10" id="KW-1133">Transmembrane helix</keyword>
<keyword evidence="4 10" id="KW-0812">Transmembrane</keyword>
<dbReference type="GO" id="GO:0015658">
    <property type="term" value="F:branched-chain amino acid transmembrane transporter activity"/>
    <property type="evidence" value="ECO:0007669"/>
    <property type="project" value="InterPro"/>
</dbReference>
<feature type="region of interest" description="Disordered" evidence="9">
    <location>
        <begin position="314"/>
        <end position="334"/>
    </location>
</feature>
<dbReference type="Proteomes" id="UP000323380">
    <property type="component" value="Unassembled WGS sequence"/>
</dbReference>
<evidence type="ECO:0000256" key="6">
    <source>
        <dbReference type="ARBA" id="ARBA00022840"/>
    </source>
</evidence>
<keyword evidence="13" id="KW-1185">Reference proteome</keyword>
<evidence type="ECO:0000256" key="7">
    <source>
        <dbReference type="ARBA" id="ARBA00022989"/>
    </source>
</evidence>
<dbReference type="Gene3D" id="3.40.50.300">
    <property type="entry name" value="P-loop containing nucleotide triphosphate hydrolases"/>
    <property type="match status" value="1"/>
</dbReference>
<feature type="transmembrane region" description="Helical" evidence="10">
    <location>
        <begin position="254"/>
        <end position="276"/>
    </location>
</feature>
<feature type="transmembrane region" description="Helical" evidence="10">
    <location>
        <begin position="89"/>
        <end position="110"/>
    </location>
</feature>
<dbReference type="PANTHER" id="PTHR45772">
    <property type="entry name" value="CONSERVED COMPONENT OF ABC TRANSPORTER FOR NATURAL AMINO ACIDS-RELATED"/>
    <property type="match status" value="1"/>
</dbReference>
<evidence type="ECO:0000259" key="11">
    <source>
        <dbReference type="PROSITE" id="PS50893"/>
    </source>
</evidence>
<dbReference type="RefSeq" id="WP_148344501.1">
    <property type="nucleotide sequence ID" value="NZ_VSFG01000005.1"/>
</dbReference>
<keyword evidence="5" id="KW-0547">Nucleotide-binding</keyword>
<feature type="transmembrane region" description="Helical" evidence="10">
    <location>
        <begin position="67"/>
        <end position="83"/>
    </location>
</feature>
<dbReference type="GO" id="GO:0016887">
    <property type="term" value="F:ATP hydrolysis activity"/>
    <property type="evidence" value="ECO:0007669"/>
    <property type="project" value="InterPro"/>
</dbReference>
<dbReference type="PROSITE" id="PS50893">
    <property type="entry name" value="ABC_TRANSPORTER_2"/>
    <property type="match status" value="1"/>
</dbReference>
<keyword evidence="8 10" id="KW-0472">Membrane</keyword>
<evidence type="ECO:0000256" key="5">
    <source>
        <dbReference type="ARBA" id="ARBA00022741"/>
    </source>
</evidence>
<gene>
    <name evidence="12" type="ORF">FXF69_23815</name>
</gene>
<protein>
    <submittedName>
        <fullName evidence="12">ATP-binding cassette domain-containing protein</fullName>
    </submittedName>
</protein>
<reference evidence="12 13" key="1">
    <citation type="submission" date="2019-08" db="EMBL/GenBank/DDBJ databases">
        <title>Actinomadura sp. nov. CYP1-5 isolated from mountain soil.</title>
        <authorList>
            <person name="Songsumanus A."/>
            <person name="Kuncharoen N."/>
            <person name="Kudo T."/>
            <person name="Yuki M."/>
            <person name="Igarashi Y."/>
            <person name="Tanasupawat S."/>
        </authorList>
    </citation>
    <scope>NUCLEOTIDE SEQUENCE [LARGE SCALE GENOMIC DNA]</scope>
    <source>
        <strain evidence="12 13">JCM 14158</strain>
    </source>
</reference>
<dbReference type="Pfam" id="PF00005">
    <property type="entry name" value="ABC_tran"/>
    <property type="match status" value="1"/>
</dbReference>
<feature type="transmembrane region" description="Helical" evidence="10">
    <location>
        <begin position="42"/>
        <end position="62"/>
    </location>
</feature>
<comment type="subcellular location">
    <subcellularLocation>
        <location evidence="1">Cell membrane</location>
        <topology evidence="1">Multi-pass membrane protein</topology>
    </subcellularLocation>
</comment>
<dbReference type="CDD" id="cd06581">
    <property type="entry name" value="TM_PBP1_LivM_like"/>
    <property type="match status" value="1"/>
</dbReference>
<dbReference type="SUPFAM" id="SSF52540">
    <property type="entry name" value="P-loop containing nucleoside triphosphate hydrolases"/>
    <property type="match status" value="1"/>
</dbReference>
<feature type="transmembrane region" description="Helical" evidence="10">
    <location>
        <begin position="20"/>
        <end position="36"/>
    </location>
</feature>
<proteinExistence type="predicted"/>
<evidence type="ECO:0000256" key="9">
    <source>
        <dbReference type="SAM" id="MobiDB-lite"/>
    </source>
</evidence>
<feature type="transmembrane region" description="Helical" evidence="10">
    <location>
        <begin position="117"/>
        <end position="139"/>
    </location>
</feature>
<feature type="transmembrane region" description="Helical" evidence="10">
    <location>
        <begin position="167"/>
        <end position="186"/>
    </location>
</feature>
<dbReference type="InterPro" id="IPR003593">
    <property type="entry name" value="AAA+_ATPase"/>
</dbReference>
<feature type="domain" description="ABC transporter" evidence="11">
    <location>
        <begin position="350"/>
        <end position="587"/>
    </location>
</feature>
<keyword evidence="3" id="KW-1003">Cell membrane</keyword>
<comment type="caution">
    <text evidence="12">The sequence shown here is derived from an EMBL/GenBank/DDBJ whole genome shotgun (WGS) entry which is preliminary data.</text>
</comment>
<keyword evidence="2" id="KW-0813">Transport</keyword>
<evidence type="ECO:0000256" key="1">
    <source>
        <dbReference type="ARBA" id="ARBA00004651"/>
    </source>
</evidence>
<dbReference type="GO" id="GO:0005524">
    <property type="term" value="F:ATP binding"/>
    <property type="evidence" value="ECO:0007669"/>
    <property type="project" value="UniProtKB-KW"/>
</dbReference>
<evidence type="ECO:0000256" key="4">
    <source>
        <dbReference type="ARBA" id="ARBA00022692"/>
    </source>
</evidence>
<feature type="transmembrane region" description="Helical" evidence="10">
    <location>
        <begin position="219"/>
        <end position="242"/>
    </location>
</feature>
<evidence type="ECO:0000256" key="3">
    <source>
        <dbReference type="ARBA" id="ARBA00022475"/>
    </source>
</evidence>
<dbReference type="Pfam" id="PF02653">
    <property type="entry name" value="BPD_transp_2"/>
    <property type="match status" value="1"/>
</dbReference>